<comment type="caution">
    <text evidence="7">The sequence shown here is derived from an EMBL/GenBank/DDBJ whole genome shotgun (WGS) entry which is preliminary data.</text>
</comment>
<comment type="subcellular location">
    <subcellularLocation>
        <location evidence="1">Cell membrane</location>
        <topology evidence="1">Multi-pass membrane protein</topology>
    </subcellularLocation>
</comment>
<evidence type="ECO:0000313" key="7">
    <source>
        <dbReference type="EMBL" id="RBI69747.1"/>
    </source>
</evidence>
<evidence type="ECO:0000256" key="3">
    <source>
        <dbReference type="ARBA" id="ARBA00022692"/>
    </source>
</evidence>
<dbReference type="PANTHER" id="PTHR30250:SF11">
    <property type="entry name" value="O-ANTIGEN TRANSPORTER-RELATED"/>
    <property type="match status" value="1"/>
</dbReference>
<feature type="transmembrane region" description="Helical" evidence="6">
    <location>
        <begin position="357"/>
        <end position="377"/>
    </location>
</feature>
<dbReference type="OrthoDB" id="8046861at2"/>
<dbReference type="InterPro" id="IPR050833">
    <property type="entry name" value="Poly_Biosynth_Transport"/>
</dbReference>
<dbReference type="Proteomes" id="UP000252204">
    <property type="component" value="Unassembled WGS sequence"/>
</dbReference>
<gene>
    <name evidence="7" type="ORF">DQ400_03465</name>
</gene>
<feature type="transmembrane region" description="Helical" evidence="6">
    <location>
        <begin position="202"/>
        <end position="223"/>
    </location>
</feature>
<dbReference type="GO" id="GO:0005886">
    <property type="term" value="C:plasma membrane"/>
    <property type="evidence" value="ECO:0007669"/>
    <property type="project" value="UniProtKB-SubCell"/>
</dbReference>
<feature type="transmembrane region" description="Helical" evidence="6">
    <location>
        <begin position="243"/>
        <end position="270"/>
    </location>
</feature>
<evidence type="ECO:0008006" key="9">
    <source>
        <dbReference type="Google" id="ProtNLM"/>
    </source>
</evidence>
<feature type="transmembrane region" description="Helical" evidence="6">
    <location>
        <begin position="170"/>
        <end position="190"/>
    </location>
</feature>
<proteinExistence type="predicted"/>
<evidence type="ECO:0000256" key="1">
    <source>
        <dbReference type="ARBA" id="ARBA00004651"/>
    </source>
</evidence>
<feature type="transmembrane region" description="Helical" evidence="6">
    <location>
        <begin position="143"/>
        <end position="164"/>
    </location>
</feature>
<accession>A0A365TV47</accession>
<reference evidence="8" key="1">
    <citation type="submission" date="2018-06" db="EMBL/GenBank/DDBJ databases">
        <title>Whole genome sequencing of four bacterial strains from South Shetland trench revealing bio-synthetic gene clusters.</title>
        <authorList>
            <person name="Abdel-Mageed W.M."/>
            <person name="Lehri B."/>
            <person name="Jarmusch S."/>
            <person name="Miranda K."/>
            <person name="Goodfellow M."/>
            <person name="Jaspars M."/>
            <person name="Karlyshev A.V."/>
        </authorList>
    </citation>
    <scope>NUCLEOTIDE SEQUENCE [LARGE SCALE GENOMIC DNA]</scope>
    <source>
        <strain evidence="8">SST4</strain>
    </source>
</reference>
<feature type="transmembrane region" description="Helical" evidence="6">
    <location>
        <begin position="291"/>
        <end position="317"/>
    </location>
</feature>
<dbReference type="AlphaFoldDB" id="A0A365TV47"/>
<dbReference type="PANTHER" id="PTHR30250">
    <property type="entry name" value="PST FAMILY PREDICTED COLANIC ACID TRANSPORTER"/>
    <property type="match status" value="1"/>
</dbReference>
<feature type="transmembrane region" description="Helical" evidence="6">
    <location>
        <begin position="82"/>
        <end position="105"/>
    </location>
</feature>
<evidence type="ECO:0000256" key="2">
    <source>
        <dbReference type="ARBA" id="ARBA00022475"/>
    </source>
</evidence>
<keyword evidence="4 6" id="KW-1133">Transmembrane helix</keyword>
<evidence type="ECO:0000313" key="8">
    <source>
        <dbReference type="Proteomes" id="UP000252204"/>
    </source>
</evidence>
<evidence type="ECO:0000256" key="5">
    <source>
        <dbReference type="ARBA" id="ARBA00023136"/>
    </source>
</evidence>
<keyword evidence="8" id="KW-1185">Reference proteome</keyword>
<feature type="transmembrane region" description="Helical" evidence="6">
    <location>
        <begin position="329"/>
        <end position="350"/>
    </location>
</feature>
<keyword evidence="3 6" id="KW-0812">Transmembrane</keyword>
<evidence type="ECO:0000256" key="4">
    <source>
        <dbReference type="ARBA" id="ARBA00022989"/>
    </source>
</evidence>
<feature type="transmembrane region" description="Helical" evidence="6">
    <location>
        <begin position="38"/>
        <end position="61"/>
    </location>
</feature>
<protein>
    <recommendedName>
        <fullName evidence="9">Polysaccharide biosynthesis protein C-terminal domain-containing protein</fullName>
    </recommendedName>
</protein>
<keyword evidence="5 6" id="KW-0472">Membrane</keyword>
<name>A0A365TV47_9GAMM</name>
<organism evidence="7 8">
    <name type="scientific">Vreelandella sulfidaeris</name>
    <dbReference type="NCBI Taxonomy" id="115553"/>
    <lineage>
        <taxon>Bacteria</taxon>
        <taxon>Pseudomonadati</taxon>
        <taxon>Pseudomonadota</taxon>
        <taxon>Gammaproteobacteria</taxon>
        <taxon>Oceanospirillales</taxon>
        <taxon>Halomonadaceae</taxon>
        <taxon>Vreelandella</taxon>
    </lineage>
</organism>
<dbReference type="RefSeq" id="WP_113268391.1">
    <property type="nucleotide sequence ID" value="NZ_QNTU01000001.1"/>
</dbReference>
<dbReference type="EMBL" id="QNTU01000001">
    <property type="protein sequence ID" value="RBI69747.1"/>
    <property type="molecule type" value="Genomic_DNA"/>
</dbReference>
<evidence type="ECO:0000256" key="6">
    <source>
        <dbReference type="SAM" id="Phobius"/>
    </source>
</evidence>
<feature type="transmembrane region" description="Helical" evidence="6">
    <location>
        <begin position="12"/>
        <end position="32"/>
    </location>
</feature>
<feature type="transmembrane region" description="Helical" evidence="6">
    <location>
        <begin position="111"/>
        <end position="131"/>
    </location>
</feature>
<sequence length="419" mass="47522">MGPFLKRLVNVGLRGATLVSKFLLIFALAYYLEPSQVGVYGLLFAAISYSLYVVGLEFYIFSTREIITTNRNIWGECLKSHALLILCLYCLVVPLLLLTFSLGFLPGEFMAWFFILLFLEHFSQEFNRLLVASSKQIAASFVLFFRSGAWCIVITGIMFFYPAFRSLEAVFLSWAIGASLACLISIVIIYRMQLGGWRNKVNWKWIGAGIIVALPFLLASLSTRGIFTLDRFFLEYYANLEVLGAYVFFISICNALVSFLDASVFVFIYPVLIKNFHDGNMVLFLSNMKKLLMQTVIVVGVFVVFAFFMIDFVLSFIGKDSYMENKDLFYLTLLAVVVFVAGFVPQYGLYAQGHDRPIIMSSVFAIIVFACFVYFSVKYISYWAIPIGMILAFSVSFLWKAISYFKLTAKAPQKLEIGN</sequence>
<keyword evidence="2" id="KW-1003">Cell membrane</keyword>
<feature type="transmembrane region" description="Helical" evidence="6">
    <location>
        <begin position="383"/>
        <end position="405"/>
    </location>
</feature>